<dbReference type="Proteomes" id="UP000785679">
    <property type="component" value="Unassembled WGS sequence"/>
</dbReference>
<dbReference type="OrthoDB" id="2435836at2759"/>
<protein>
    <recommendedName>
        <fullName evidence="1">TLDc domain-containing protein</fullName>
    </recommendedName>
</protein>
<evidence type="ECO:0000313" key="3">
    <source>
        <dbReference type="Proteomes" id="UP000785679"/>
    </source>
</evidence>
<reference evidence="2" key="1">
    <citation type="submission" date="2019-06" db="EMBL/GenBank/DDBJ databases">
        <authorList>
            <person name="Zheng W."/>
        </authorList>
    </citation>
    <scope>NUCLEOTIDE SEQUENCE</scope>
    <source>
        <strain evidence="2">QDHG01</strain>
    </source>
</reference>
<dbReference type="AlphaFoldDB" id="A0A8J8NIP3"/>
<dbReference type="InterPro" id="IPR006571">
    <property type="entry name" value="TLDc_dom"/>
</dbReference>
<evidence type="ECO:0000259" key="1">
    <source>
        <dbReference type="PROSITE" id="PS51886"/>
    </source>
</evidence>
<comment type="caution">
    <text evidence="2">The sequence shown here is derived from an EMBL/GenBank/DDBJ whole genome shotgun (WGS) entry which is preliminary data.</text>
</comment>
<dbReference type="EMBL" id="RRYP01014618">
    <property type="protein sequence ID" value="TNV75886.1"/>
    <property type="molecule type" value="Genomic_DNA"/>
</dbReference>
<accession>A0A8J8NIP3</accession>
<sequence>MEQARDQLIIFRLGKIKNKYLIIDIVCWTNFLEICTPKFTKASRAFNRLYQEHGLAFVTNGISCWEYACLPRKPKSLIKRITDIKIISKGLNRRRFKLQLIYDSRKDGSSPLKFHEQCDGIPNTLCVMQSSARQIFGGYTKLPWRPREKGKHKADPTAFLFSLTKHSLHPIKPEQAEKAVYHEKRCFCVFGDTTATDLFIGEYWYSSKLGTSYEAPVGIEPTSYQARSYLAGQENIDIIAFQTYNILF</sequence>
<organism evidence="2 3">
    <name type="scientific">Halteria grandinella</name>
    <dbReference type="NCBI Taxonomy" id="5974"/>
    <lineage>
        <taxon>Eukaryota</taxon>
        <taxon>Sar</taxon>
        <taxon>Alveolata</taxon>
        <taxon>Ciliophora</taxon>
        <taxon>Intramacronucleata</taxon>
        <taxon>Spirotrichea</taxon>
        <taxon>Stichotrichia</taxon>
        <taxon>Sporadotrichida</taxon>
        <taxon>Halteriidae</taxon>
        <taxon>Halteria</taxon>
    </lineage>
</organism>
<evidence type="ECO:0000313" key="2">
    <source>
        <dbReference type="EMBL" id="TNV75886.1"/>
    </source>
</evidence>
<dbReference type="PROSITE" id="PS51886">
    <property type="entry name" value="TLDC"/>
    <property type="match status" value="1"/>
</dbReference>
<gene>
    <name evidence="2" type="ORF">FGO68_gene8074</name>
</gene>
<name>A0A8J8NIP3_HALGN</name>
<proteinExistence type="predicted"/>
<feature type="domain" description="TLDc" evidence="1">
    <location>
        <begin position="76"/>
        <end position="248"/>
    </location>
</feature>
<keyword evidence="3" id="KW-1185">Reference proteome</keyword>
<dbReference type="Pfam" id="PF07534">
    <property type="entry name" value="TLD"/>
    <property type="match status" value="1"/>
</dbReference>